<evidence type="ECO:0000313" key="2">
    <source>
        <dbReference type="Proteomes" id="UP000278035"/>
    </source>
</evidence>
<dbReference type="AlphaFoldDB" id="A0A3G8LS96"/>
<dbReference type="Proteomes" id="UP000278035">
    <property type="component" value="Chromosome"/>
</dbReference>
<reference evidence="2" key="1">
    <citation type="submission" date="2018-11" db="EMBL/GenBank/DDBJ databases">
        <title>Shewanella sp. M2.</title>
        <authorList>
            <person name="Hwang Y.J."/>
            <person name="Hwang C.Y."/>
        </authorList>
    </citation>
    <scope>NUCLEOTIDE SEQUENCE [LARGE SCALE GENOMIC DNA]</scope>
    <source>
        <strain evidence="2">LMG 19866</strain>
    </source>
</reference>
<organism evidence="1 2">
    <name type="scientific">Shewanella livingstonensis</name>
    <dbReference type="NCBI Taxonomy" id="150120"/>
    <lineage>
        <taxon>Bacteria</taxon>
        <taxon>Pseudomonadati</taxon>
        <taxon>Pseudomonadota</taxon>
        <taxon>Gammaproteobacteria</taxon>
        <taxon>Alteromonadales</taxon>
        <taxon>Shewanellaceae</taxon>
        <taxon>Shewanella</taxon>
    </lineage>
</organism>
<accession>A0A3G8LS96</accession>
<name>A0A3G8LS96_9GAMM</name>
<evidence type="ECO:0000313" key="1">
    <source>
        <dbReference type="EMBL" id="AZG72429.1"/>
    </source>
</evidence>
<dbReference type="OrthoDB" id="8911262at2"/>
<dbReference type="Pfam" id="PF06945">
    <property type="entry name" value="DUF1289"/>
    <property type="match status" value="1"/>
</dbReference>
<dbReference type="EMBL" id="CP034015">
    <property type="protein sequence ID" value="AZG72429.1"/>
    <property type="molecule type" value="Genomic_DNA"/>
</dbReference>
<protein>
    <submittedName>
        <fullName evidence="1">DUF1289 domain-containing protein</fullName>
    </submittedName>
</protein>
<dbReference type="InterPro" id="IPR010710">
    <property type="entry name" value="DUF1289"/>
</dbReference>
<dbReference type="PANTHER" id="PTHR35175">
    <property type="entry name" value="DUF1289 DOMAIN-CONTAINING PROTEIN"/>
    <property type="match status" value="1"/>
</dbReference>
<gene>
    <name evidence="1" type="ORF">EGC82_06355</name>
</gene>
<proteinExistence type="predicted"/>
<dbReference type="PANTHER" id="PTHR35175:SF1">
    <property type="entry name" value="OXIDOREDUCTASE"/>
    <property type="match status" value="1"/>
</dbReference>
<keyword evidence="2" id="KW-1185">Reference proteome</keyword>
<dbReference type="KEGG" id="slj:EGC82_06355"/>
<sequence>MMEQLSFFAVPSPCIGVCQSDSRGYCMGCLRSRDERFNWMNYGELQKQDVIRLCSQRKRRRQYAAHKAKQLELQTQQAWYALQLDFDGQTAVKDEDVDLTGFSLDE</sequence>